<dbReference type="GO" id="GO:0030030">
    <property type="term" value="P:cell projection organization"/>
    <property type="evidence" value="ECO:0007669"/>
    <property type="project" value="UniProtKB-KW"/>
</dbReference>
<evidence type="ECO:0000256" key="3">
    <source>
        <dbReference type="ARBA" id="ARBA00010034"/>
    </source>
</evidence>
<keyword evidence="7" id="KW-0970">Cilium biogenesis/degradation</keyword>
<keyword evidence="5" id="KW-0217">Developmental protein</keyword>
<dbReference type="InterPro" id="IPR043988">
    <property type="entry name" value="CCZ1/INTU_longin_2"/>
</dbReference>
<evidence type="ECO:0000256" key="7">
    <source>
        <dbReference type="ARBA" id="ARBA00022794"/>
    </source>
</evidence>
<dbReference type="SMART" id="SM00228">
    <property type="entry name" value="PDZ"/>
    <property type="match status" value="1"/>
</dbReference>
<name>A0ABD3X7P2_SINWO</name>
<accession>A0ABD3X7P2</accession>
<dbReference type="GO" id="GO:0009986">
    <property type="term" value="C:cell surface"/>
    <property type="evidence" value="ECO:0007669"/>
    <property type="project" value="UniProtKB-SubCell"/>
</dbReference>
<keyword evidence="12" id="KW-1185">Reference proteome</keyword>
<dbReference type="InterPro" id="IPR039151">
    <property type="entry name" value="INTU"/>
</dbReference>
<comment type="similarity">
    <text evidence="3">Belongs to the inturned family.</text>
</comment>
<feature type="compositionally biased region" description="Basic and acidic residues" evidence="9">
    <location>
        <begin position="35"/>
        <end position="45"/>
    </location>
</feature>
<evidence type="ECO:0000256" key="9">
    <source>
        <dbReference type="SAM" id="MobiDB-lite"/>
    </source>
</evidence>
<organism evidence="11 12">
    <name type="scientific">Sinanodonta woodiana</name>
    <name type="common">Chinese pond mussel</name>
    <name type="synonym">Anodonta woodiana</name>
    <dbReference type="NCBI Taxonomy" id="1069815"/>
    <lineage>
        <taxon>Eukaryota</taxon>
        <taxon>Metazoa</taxon>
        <taxon>Spiralia</taxon>
        <taxon>Lophotrochozoa</taxon>
        <taxon>Mollusca</taxon>
        <taxon>Bivalvia</taxon>
        <taxon>Autobranchia</taxon>
        <taxon>Heteroconchia</taxon>
        <taxon>Palaeoheterodonta</taxon>
        <taxon>Unionida</taxon>
        <taxon>Unionoidea</taxon>
        <taxon>Unionidae</taxon>
        <taxon>Unioninae</taxon>
        <taxon>Sinanodonta</taxon>
    </lineage>
</organism>
<dbReference type="InterPro" id="IPR036034">
    <property type="entry name" value="PDZ_sf"/>
</dbReference>
<feature type="compositionally biased region" description="Basic and acidic residues" evidence="9">
    <location>
        <begin position="155"/>
        <end position="188"/>
    </location>
</feature>
<evidence type="ECO:0000256" key="8">
    <source>
        <dbReference type="ARBA" id="ARBA00032633"/>
    </source>
</evidence>
<gene>
    <name evidence="11" type="ORF">ACJMK2_033064</name>
</gene>
<evidence type="ECO:0000256" key="6">
    <source>
        <dbReference type="ARBA" id="ARBA00022490"/>
    </source>
</evidence>
<evidence type="ECO:0000259" key="10">
    <source>
        <dbReference type="PROSITE" id="PS50106"/>
    </source>
</evidence>
<reference evidence="11 12" key="1">
    <citation type="submission" date="2024-11" db="EMBL/GenBank/DDBJ databases">
        <title>Chromosome-level genome assembly of the freshwater bivalve Anodonta woodiana.</title>
        <authorList>
            <person name="Chen X."/>
        </authorList>
    </citation>
    <scope>NUCLEOTIDE SEQUENCE [LARGE SCALE GENOMIC DNA]</scope>
    <source>
        <strain evidence="11">MN2024</strain>
        <tissue evidence="11">Gills</tissue>
    </source>
</reference>
<evidence type="ECO:0000256" key="5">
    <source>
        <dbReference type="ARBA" id="ARBA00022473"/>
    </source>
</evidence>
<feature type="domain" description="PDZ" evidence="10">
    <location>
        <begin position="285"/>
        <end position="343"/>
    </location>
</feature>
<feature type="region of interest" description="Disordered" evidence="9">
    <location>
        <begin position="35"/>
        <end position="61"/>
    </location>
</feature>
<evidence type="ECO:0000256" key="2">
    <source>
        <dbReference type="ARBA" id="ARBA00004241"/>
    </source>
</evidence>
<dbReference type="InterPro" id="IPR043987">
    <property type="entry name" value="CCZ1/INTU/HSP4_longin_1"/>
</dbReference>
<dbReference type="InterPro" id="IPR001478">
    <property type="entry name" value="PDZ"/>
</dbReference>
<dbReference type="PANTHER" id="PTHR21082">
    <property type="entry name" value="PROTEIN INTURNED"/>
    <property type="match status" value="1"/>
</dbReference>
<dbReference type="Pfam" id="PF19031">
    <property type="entry name" value="Intu_longin_1"/>
    <property type="match status" value="1"/>
</dbReference>
<keyword evidence="6" id="KW-0963">Cytoplasm</keyword>
<feature type="region of interest" description="Disordered" evidence="9">
    <location>
        <begin position="143"/>
        <end position="190"/>
    </location>
</feature>
<evidence type="ECO:0000313" key="11">
    <source>
        <dbReference type="EMBL" id="KAL3880858.1"/>
    </source>
</evidence>
<dbReference type="EMBL" id="JBJQND010000004">
    <property type="protein sequence ID" value="KAL3880858.1"/>
    <property type="molecule type" value="Genomic_DNA"/>
</dbReference>
<dbReference type="Pfam" id="PF19032">
    <property type="entry name" value="Intu_longin_2"/>
    <property type="match status" value="1"/>
</dbReference>
<protein>
    <recommendedName>
        <fullName evidence="4">Protein inturned</fullName>
    </recommendedName>
    <alternativeName>
        <fullName evidence="8">Inturned planar cell polarity effector homolog</fullName>
    </alternativeName>
</protein>
<dbReference type="Proteomes" id="UP001634394">
    <property type="component" value="Unassembled WGS sequence"/>
</dbReference>
<dbReference type="AlphaFoldDB" id="A0ABD3X7P2"/>
<evidence type="ECO:0000256" key="4">
    <source>
        <dbReference type="ARBA" id="ARBA00015639"/>
    </source>
</evidence>
<feature type="non-terminal residue" evidence="11">
    <location>
        <position position="781"/>
    </location>
</feature>
<dbReference type="PROSITE" id="PS50106">
    <property type="entry name" value="PDZ"/>
    <property type="match status" value="1"/>
</dbReference>
<dbReference type="Gene3D" id="2.30.42.10">
    <property type="match status" value="1"/>
</dbReference>
<evidence type="ECO:0000256" key="1">
    <source>
        <dbReference type="ARBA" id="ARBA00004120"/>
    </source>
</evidence>
<sequence>MAYFPRLGPFYDPKHEQEFYGEQEGRLHLRSLKDPENSAFHDNDSGRASFDSPQQNRRNVYPIPSDKIEAGWTSFVQEHGNLFYVDIDGGTSEGPAQRLCQSSSQTELNNNSLKEQIQVAEDVDDEYVTLNRNGALEPIGQHLDGYCVPNNPSGDSDRNKSVSNEIHRTIQSSEDKFNGSHYSQKDGNQKNLQTYSKYLDNDNLPGRTSPKIVNCDSTGAFLSVQSGKRKSLSLSPDFSDVDSMLSISGIDLCKKLFGIVLCQYKQTPLRPNGSSIDHVMRDRKVIVQGVVQGSQAEKCCQIFRGDMLVALNDIDITWVNLDDIFQSISKTQQKLKLTFQVPHVIGPKLPTPPHTPTRSTPPLFPQPAIITTPSRPRPPVRKQSEDNLVQLVTGETLRSIRNALQKYLISIMYLTFATQSDQPQDQVLYKFPEVENKLFEIKGLFMTLSSLLKDVTFDSPVKTRVRYKDYDTDVLYWKEGQDVLVIGLPAHRIPSTFSPQLLEDLLRIMRILFGSIYRVFRDHTLQGQLDQLFGLTFYRVLLSQENTLCYSSGLDMMLLDTLTGIRWLRLSQNDKLLCDEILSEFEASDFLELEEDKDKPRHYAILGTSLYYKEYMLSSHLFWEDLNDIHLFLKYHFLLSLVTNRSVEELVIWREVFPTRHCHVERQIVPGFPEPSGRWFLLVVGIKHFILCTLLEAGGYASEAVGKPGPDLFFVDQAKATILQLEADDVNITERCEERLYSEITGPKIKAAEVNSRISRNNKSEEGLFSSFKAQNSPRSR</sequence>
<proteinExistence type="inferred from homology"/>
<comment type="caution">
    <text evidence="11">The sequence shown here is derived from an EMBL/GenBank/DDBJ whole genome shotgun (WGS) entry which is preliminary data.</text>
</comment>
<comment type="subcellular location">
    <subcellularLocation>
        <location evidence="2">Cell surface</location>
    </subcellularLocation>
    <subcellularLocation>
        <location evidence="1">Cytoplasm</location>
        <location evidence="1">Cytoskeleton</location>
        <location evidence="1">Cilium basal body</location>
    </subcellularLocation>
</comment>
<evidence type="ECO:0000313" key="12">
    <source>
        <dbReference type="Proteomes" id="UP001634394"/>
    </source>
</evidence>
<dbReference type="PANTHER" id="PTHR21082:SF4">
    <property type="entry name" value="PROTEIN INTURNED"/>
    <property type="match status" value="1"/>
</dbReference>
<dbReference type="SUPFAM" id="SSF50156">
    <property type="entry name" value="PDZ domain-like"/>
    <property type="match status" value="1"/>
</dbReference>